<protein>
    <submittedName>
        <fullName evidence="1">Uncharacterized protein</fullName>
    </submittedName>
</protein>
<evidence type="ECO:0000313" key="1">
    <source>
        <dbReference type="EMBL" id="KAJ9081903.1"/>
    </source>
</evidence>
<name>A0ACC2U4V6_9FUNG</name>
<dbReference type="Proteomes" id="UP001165960">
    <property type="component" value="Unassembled WGS sequence"/>
</dbReference>
<organism evidence="1 2">
    <name type="scientific">Entomophthora muscae</name>
    <dbReference type="NCBI Taxonomy" id="34485"/>
    <lineage>
        <taxon>Eukaryota</taxon>
        <taxon>Fungi</taxon>
        <taxon>Fungi incertae sedis</taxon>
        <taxon>Zoopagomycota</taxon>
        <taxon>Entomophthoromycotina</taxon>
        <taxon>Entomophthoromycetes</taxon>
        <taxon>Entomophthorales</taxon>
        <taxon>Entomophthoraceae</taxon>
        <taxon>Entomophthora</taxon>
    </lineage>
</organism>
<dbReference type="EMBL" id="QTSX02001453">
    <property type="protein sequence ID" value="KAJ9081903.1"/>
    <property type="molecule type" value="Genomic_DNA"/>
</dbReference>
<reference evidence="1" key="1">
    <citation type="submission" date="2022-04" db="EMBL/GenBank/DDBJ databases">
        <title>Genome of the entomopathogenic fungus Entomophthora muscae.</title>
        <authorList>
            <person name="Elya C."/>
            <person name="Lovett B.R."/>
            <person name="Lee E."/>
            <person name="Macias A.M."/>
            <person name="Hajek A.E."/>
            <person name="De Bivort B.L."/>
            <person name="Kasson M.T."/>
            <person name="De Fine Licht H.H."/>
            <person name="Stajich J.E."/>
        </authorList>
    </citation>
    <scope>NUCLEOTIDE SEQUENCE</scope>
    <source>
        <strain evidence="1">Berkeley</strain>
    </source>
</reference>
<keyword evidence="2" id="KW-1185">Reference proteome</keyword>
<sequence>MNFLDLYNNLAAIEGANNADNKLASHSTSIKLQGSDIPTDCDQAIYKHQSPINGPNPEEFIDTAPTPCSIQVKSQKYGESQLSASCQENSPAQALPLQSQSSLPKLLPITSHKPVPKSWDIKGSPKVGSNIFQGLQFIHHLSRSQTRRLEYHPRPTPMDYQPGPDPGMTGIPYDSPAPPIPQPYNHSRAGMVILTILSLANSNIPNLGAYHPLAARLLYLTCSAPFLYWALVTHYLDGLSSSSMPWYMTASGHDNKFFKILIRGYSLNICFFNFLLDFL</sequence>
<comment type="caution">
    <text evidence="1">The sequence shown here is derived from an EMBL/GenBank/DDBJ whole genome shotgun (WGS) entry which is preliminary data.</text>
</comment>
<evidence type="ECO:0000313" key="2">
    <source>
        <dbReference type="Proteomes" id="UP001165960"/>
    </source>
</evidence>
<accession>A0ACC2U4V6</accession>
<gene>
    <name evidence="1" type="ORF">DSO57_1010113</name>
</gene>
<proteinExistence type="predicted"/>